<dbReference type="GO" id="GO:0046872">
    <property type="term" value="F:metal ion binding"/>
    <property type="evidence" value="ECO:0007669"/>
    <property type="project" value="UniProtKB-KW"/>
</dbReference>
<dbReference type="Pfam" id="PF01612">
    <property type="entry name" value="DNA_pol_A_exo1"/>
    <property type="match status" value="1"/>
</dbReference>
<organism evidence="9 10">
    <name type="scientific">Arcobacter caeni</name>
    <dbReference type="NCBI Taxonomy" id="1912877"/>
    <lineage>
        <taxon>Bacteria</taxon>
        <taxon>Pseudomonadati</taxon>
        <taxon>Campylobacterota</taxon>
        <taxon>Epsilonproteobacteria</taxon>
        <taxon>Campylobacterales</taxon>
        <taxon>Arcobacteraceae</taxon>
        <taxon>Arcobacter</taxon>
    </lineage>
</organism>
<dbReference type="CDD" id="cd06141">
    <property type="entry name" value="WRN_exo"/>
    <property type="match status" value="1"/>
</dbReference>
<gene>
    <name evidence="9" type="ORF">B0174_08840</name>
</gene>
<evidence type="ECO:0000256" key="5">
    <source>
        <dbReference type="ARBA" id="ARBA00022842"/>
    </source>
</evidence>
<dbReference type="OrthoDB" id="9793333at2"/>
<dbReference type="GO" id="GO:0008408">
    <property type="term" value="F:3'-5' exonuclease activity"/>
    <property type="evidence" value="ECO:0007669"/>
    <property type="project" value="InterPro"/>
</dbReference>
<keyword evidence="4" id="KW-0269">Exonuclease</keyword>
<dbReference type="Gene3D" id="3.30.420.10">
    <property type="entry name" value="Ribonuclease H-like superfamily/Ribonuclease H"/>
    <property type="match status" value="1"/>
</dbReference>
<evidence type="ECO:0000256" key="7">
    <source>
        <dbReference type="ARBA" id="ARBA00042761"/>
    </source>
</evidence>
<proteinExistence type="predicted"/>
<dbReference type="GO" id="GO:0006139">
    <property type="term" value="P:nucleobase-containing compound metabolic process"/>
    <property type="evidence" value="ECO:0007669"/>
    <property type="project" value="InterPro"/>
</dbReference>
<dbReference type="GO" id="GO:0003676">
    <property type="term" value="F:nucleic acid binding"/>
    <property type="evidence" value="ECO:0007669"/>
    <property type="project" value="InterPro"/>
</dbReference>
<evidence type="ECO:0000313" key="9">
    <source>
        <dbReference type="EMBL" id="PUE63949.1"/>
    </source>
</evidence>
<keyword evidence="10" id="KW-1185">Reference proteome</keyword>
<dbReference type="Proteomes" id="UP000251135">
    <property type="component" value="Unassembled WGS sequence"/>
</dbReference>
<dbReference type="RefSeq" id="WP_108559809.1">
    <property type="nucleotide sequence ID" value="NZ_MUXE01000012.1"/>
</dbReference>
<reference evidence="9 10" key="1">
    <citation type="submission" date="2017-02" db="EMBL/GenBank/DDBJ databases">
        <title>Arcobacter caeni sp. nov, a new Arcobacter species isolated from reclaimed water.</title>
        <authorList>
            <person name="Figueras M.J."/>
            <person name="Perez-Cataluna A."/>
            <person name="Salas-Masso N."/>
        </authorList>
    </citation>
    <scope>NUCLEOTIDE SEQUENCE [LARGE SCALE GENOMIC DNA]</scope>
    <source>
        <strain evidence="9 10">RW17-10</strain>
    </source>
</reference>
<evidence type="ECO:0000256" key="1">
    <source>
        <dbReference type="ARBA" id="ARBA00022722"/>
    </source>
</evidence>
<dbReference type="EMBL" id="MUXE01000012">
    <property type="protein sequence ID" value="PUE63949.1"/>
    <property type="molecule type" value="Genomic_DNA"/>
</dbReference>
<keyword evidence="2" id="KW-0479">Metal-binding</keyword>
<evidence type="ECO:0000313" key="10">
    <source>
        <dbReference type="Proteomes" id="UP000251135"/>
    </source>
</evidence>
<dbReference type="SMART" id="SM00474">
    <property type="entry name" value="35EXOc"/>
    <property type="match status" value="1"/>
</dbReference>
<feature type="domain" description="3'-5' exonuclease" evidence="8">
    <location>
        <begin position="69"/>
        <end position="242"/>
    </location>
</feature>
<accession>A0A363CY02</accession>
<evidence type="ECO:0000256" key="3">
    <source>
        <dbReference type="ARBA" id="ARBA00022801"/>
    </source>
</evidence>
<dbReference type="InterPro" id="IPR012337">
    <property type="entry name" value="RNaseH-like_sf"/>
</dbReference>
<comment type="caution">
    <text evidence="9">The sequence shown here is derived from an EMBL/GenBank/DDBJ whole genome shotgun (WGS) entry which is preliminary data.</text>
</comment>
<dbReference type="PANTHER" id="PTHR13620">
    <property type="entry name" value="3-5 EXONUCLEASE"/>
    <property type="match status" value="1"/>
</dbReference>
<dbReference type="InterPro" id="IPR036397">
    <property type="entry name" value="RNaseH_sf"/>
</dbReference>
<dbReference type="InterPro" id="IPR051132">
    <property type="entry name" value="3-5_Exonuclease_domain"/>
</dbReference>
<keyword evidence="5" id="KW-0460">Magnesium</keyword>
<evidence type="ECO:0000256" key="6">
    <source>
        <dbReference type="ARBA" id="ARBA00040531"/>
    </source>
</evidence>
<evidence type="ECO:0000256" key="4">
    <source>
        <dbReference type="ARBA" id="ARBA00022839"/>
    </source>
</evidence>
<dbReference type="SUPFAM" id="SSF53098">
    <property type="entry name" value="Ribonuclease H-like"/>
    <property type="match status" value="1"/>
</dbReference>
<keyword evidence="3" id="KW-0378">Hydrolase</keyword>
<dbReference type="PANTHER" id="PTHR13620:SF109">
    <property type="entry name" value="3'-5' EXONUCLEASE"/>
    <property type="match status" value="1"/>
</dbReference>
<name>A0A363CY02_9BACT</name>
<dbReference type="AlphaFoldDB" id="A0A363CY02"/>
<keyword evidence="1" id="KW-0540">Nuclease</keyword>
<evidence type="ECO:0000256" key="2">
    <source>
        <dbReference type="ARBA" id="ARBA00022723"/>
    </source>
</evidence>
<dbReference type="InterPro" id="IPR002562">
    <property type="entry name" value="3'-5'_exonuclease_dom"/>
</dbReference>
<protein>
    <recommendedName>
        <fullName evidence="6">3'-5' exonuclease</fullName>
    </recommendedName>
    <alternativeName>
        <fullName evidence="7">Werner Syndrome-like exonuclease</fullName>
    </alternativeName>
</protein>
<evidence type="ECO:0000259" key="8">
    <source>
        <dbReference type="SMART" id="SM00474"/>
    </source>
</evidence>
<sequence>MISNQDRINLIRTFCDDDLENEVENVLKNILENGSYELKLMIKLFDLMDNSSSVDSDLQASYSIGNRTIEVINTCEQLEKAMNSIHLSPFIGFDSEQKPTFKKGEADNGVCLIQLATKDKCYLIQTKQIKNLKPLINFLEDEKIIKIGTGLKGDSIALFKQFNLRLKSTIDLENVFKKLSSKNQIGAKKAASIILNEKLQKSKNMSRSNWENEELTSGQLKYASEDATVVYDVMNKILEEYPFVMKMMPMFFQVQYSLE</sequence>